<dbReference type="RefSeq" id="WP_055142948.1">
    <property type="nucleotide sequence ID" value="NZ_JXSZ01000005.1"/>
</dbReference>
<dbReference type="STRING" id="1605367.AFM12_00090"/>
<comment type="similarity">
    <text evidence="3">Belongs to the RimP family.</text>
</comment>
<dbReference type="OrthoDB" id="9789702at2"/>
<comment type="function">
    <text evidence="3">Required for maturation of 30S ribosomal subunits.</text>
</comment>
<accession>A0A0P7BWV8</accession>
<dbReference type="EMBL" id="LGTQ01000005">
    <property type="protein sequence ID" value="KPM49094.1"/>
    <property type="molecule type" value="Genomic_DNA"/>
</dbReference>
<feature type="domain" description="Ribosome maturation factor RimP C-terminal" evidence="5">
    <location>
        <begin position="83"/>
        <end position="152"/>
    </location>
</feature>
<dbReference type="PANTHER" id="PTHR33867:SF1">
    <property type="entry name" value="RIBOSOME MATURATION FACTOR RIMP"/>
    <property type="match status" value="1"/>
</dbReference>
<dbReference type="Proteomes" id="UP000050454">
    <property type="component" value="Unassembled WGS sequence"/>
</dbReference>
<dbReference type="Pfam" id="PF02576">
    <property type="entry name" value="RimP_N"/>
    <property type="match status" value="1"/>
</dbReference>
<dbReference type="InterPro" id="IPR035956">
    <property type="entry name" value="RimP_N_sf"/>
</dbReference>
<dbReference type="AlphaFoldDB" id="A0A0P7BWV8"/>
<keyword evidence="1 3" id="KW-0963">Cytoplasm</keyword>
<dbReference type="SUPFAM" id="SSF75420">
    <property type="entry name" value="YhbC-like, N-terminal domain"/>
    <property type="match status" value="1"/>
</dbReference>
<dbReference type="Gene3D" id="3.30.300.70">
    <property type="entry name" value="RimP-like superfamily, N-terminal"/>
    <property type="match status" value="1"/>
</dbReference>
<evidence type="ECO:0000256" key="2">
    <source>
        <dbReference type="ARBA" id="ARBA00022517"/>
    </source>
</evidence>
<evidence type="ECO:0000259" key="4">
    <source>
        <dbReference type="Pfam" id="PF02576"/>
    </source>
</evidence>
<sequence>MITAEQITGIIDGIIADSKFYLVDLKVSTSKIKQKITVLVDTDEGILIDECSTISRQLGELLDEEIDNAYTLEVSSPGIDHPLKLSRQFVKNIGRTLKVIQKDGTEVKGELVNASENVFTIQPDKKKKEKTKPEPVELGYDEIKEAVVQVSFK</sequence>
<dbReference type="GO" id="GO:0006412">
    <property type="term" value="P:translation"/>
    <property type="evidence" value="ECO:0007669"/>
    <property type="project" value="TreeGrafter"/>
</dbReference>
<organism evidence="6 7">
    <name type="scientific">Jiulongibacter sediminis</name>
    <dbReference type="NCBI Taxonomy" id="1605367"/>
    <lineage>
        <taxon>Bacteria</taxon>
        <taxon>Pseudomonadati</taxon>
        <taxon>Bacteroidota</taxon>
        <taxon>Cytophagia</taxon>
        <taxon>Cytophagales</taxon>
        <taxon>Leadbetterellaceae</taxon>
        <taxon>Jiulongibacter</taxon>
    </lineage>
</organism>
<keyword evidence="7" id="KW-1185">Reference proteome</keyword>
<protein>
    <recommendedName>
        <fullName evidence="3">Ribosome maturation factor RimP</fullName>
    </recommendedName>
</protein>
<dbReference type="GO" id="GO:0005829">
    <property type="term" value="C:cytosol"/>
    <property type="evidence" value="ECO:0007669"/>
    <property type="project" value="TreeGrafter"/>
</dbReference>
<dbReference type="PATRIC" id="fig|1605367.3.peg.1338"/>
<evidence type="ECO:0000313" key="7">
    <source>
        <dbReference type="Proteomes" id="UP000050454"/>
    </source>
</evidence>
<name>A0A0P7BWV8_9BACT</name>
<dbReference type="InterPro" id="IPR028998">
    <property type="entry name" value="RimP_C"/>
</dbReference>
<gene>
    <name evidence="3" type="primary">rimP</name>
    <name evidence="6" type="ORF">AFM12_00090</name>
</gene>
<evidence type="ECO:0000256" key="1">
    <source>
        <dbReference type="ARBA" id="ARBA00022490"/>
    </source>
</evidence>
<feature type="domain" description="Ribosome maturation factor RimP N-terminal" evidence="4">
    <location>
        <begin position="10"/>
        <end position="80"/>
    </location>
</feature>
<dbReference type="GO" id="GO:0000028">
    <property type="term" value="P:ribosomal small subunit assembly"/>
    <property type="evidence" value="ECO:0007669"/>
    <property type="project" value="TreeGrafter"/>
</dbReference>
<dbReference type="Pfam" id="PF17384">
    <property type="entry name" value="DUF150_C"/>
    <property type="match status" value="1"/>
</dbReference>
<reference evidence="6 7" key="1">
    <citation type="submission" date="2015-07" db="EMBL/GenBank/DDBJ databases">
        <title>The draft genome sequence of Leadbetterella sp. JN14-9.</title>
        <authorList>
            <person name="Liu Y."/>
            <person name="Du J."/>
            <person name="Shao Z."/>
        </authorList>
    </citation>
    <scope>NUCLEOTIDE SEQUENCE [LARGE SCALE GENOMIC DNA]</scope>
    <source>
        <strain evidence="6 7">JN14-9</strain>
    </source>
</reference>
<comment type="subcellular location">
    <subcellularLocation>
        <location evidence="3">Cytoplasm</location>
    </subcellularLocation>
</comment>
<dbReference type="PANTHER" id="PTHR33867">
    <property type="entry name" value="RIBOSOME MATURATION FACTOR RIMP"/>
    <property type="match status" value="1"/>
</dbReference>
<dbReference type="HAMAP" id="MF_01077">
    <property type="entry name" value="RimP"/>
    <property type="match status" value="1"/>
</dbReference>
<dbReference type="InterPro" id="IPR028989">
    <property type="entry name" value="RimP_N"/>
</dbReference>
<evidence type="ECO:0000259" key="5">
    <source>
        <dbReference type="Pfam" id="PF17384"/>
    </source>
</evidence>
<evidence type="ECO:0000313" key="6">
    <source>
        <dbReference type="EMBL" id="KPM49094.1"/>
    </source>
</evidence>
<proteinExistence type="inferred from homology"/>
<keyword evidence="2 3" id="KW-0690">Ribosome biogenesis</keyword>
<evidence type="ECO:0000256" key="3">
    <source>
        <dbReference type="HAMAP-Rule" id="MF_01077"/>
    </source>
</evidence>
<comment type="caution">
    <text evidence="6">The sequence shown here is derived from an EMBL/GenBank/DDBJ whole genome shotgun (WGS) entry which is preliminary data.</text>
</comment>
<dbReference type="InterPro" id="IPR003728">
    <property type="entry name" value="Ribosome_maturation_RimP"/>
</dbReference>